<feature type="transmembrane region" description="Helical" evidence="8">
    <location>
        <begin position="261"/>
        <end position="281"/>
    </location>
</feature>
<dbReference type="GO" id="GO:0005886">
    <property type="term" value="C:plasma membrane"/>
    <property type="evidence" value="ECO:0007669"/>
    <property type="project" value="UniProtKB-SubCell"/>
</dbReference>
<feature type="transmembrane region" description="Helical" evidence="8">
    <location>
        <begin position="7"/>
        <end position="27"/>
    </location>
</feature>
<evidence type="ECO:0000256" key="8">
    <source>
        <dbReference type="SAM" id="Phobius"/>
    </source>
</evidence>
<dbReference type="PANTHER" id="PTHR43057">
    <property type="entry name" value="ARSENITE EFFLUX TRANSPORTER"/>
    <property type="match status" value="1"/>
</dbReference>
<evidence type="ECO:0000256" key="4">
    <source>
        <dbReference type="ARBA" id="ARBA00022475"/>
    </source>
</evidence>
<comment type="caution">
    <text evidence="9">The sequence shown here is derived from an EMBL/GenBank/DDBJ whole genome shotgun (WGS) entry which is preliminary data.</text>
</comment>
<dbReference type="GO" id="GO:0015105">
    <property type="term" value="F:arsenite transmembrane transporter activity"/>
    <property type="evidence" value="ECO:0007669"/>
    <property type="project" value="TreeGrafter"/>
</dbReference>
<keyword evidence="5 8" id="KW-0812">Transmembrane</keyword>
<dbReference type="InterPro" id="IPR038770">
    <property type="entry name" value="Na+/solute_symporter_sf"/>
</dbReference>
<dbReference type="GO" id="GO:0015104">
    <property type="term" value="F:antimonite transmembrane transporter activity"/>
    <property type="evidence" value="ECO:0007669"/>
    <property type="project" value="TreeGrafter"/>
</dbReference>
<accession>A0A9D1RQK5</accession>
<reference evidence="9" key="1">
    <citation type="journal article" date="2021" name="PeerJ">
        <title>Extensive microbial diversity within the chicken gut microbiome revealed by metagenomics and culture.</title>
        <authorList>
            <person name="Gilroy R."/>
            <person name="Ravi A."/>
            <person name="Getino M."/>
            <person name="Pursley I."/>
            <person name="Horton D.L."/>
            <person name="Alikhan N.F."/>
            <person name="Baker D."/>
            <person name="Gharbi K."/>
            <person name="Hall N."/>
            <person name="Watson M."/>
            <person name="Adriaenssens E.M."/>
            <person name="Foster-Nyarko E."/>
            <person name="Jarju S."/>
            <person name="Secka A."/>
            <person name="Antonio M."/>
            <person name="Oren A."/>
            <person name="Chaudhuri R.R."/>
            <person name="La Ragione R."/>
            <person name="Hildebrand F."/>
            <person name="Pallen M.J."/>
        </authorList>
    </citation>
    <scope>NUCLEOTIDE SEQUENCE</scope>
    <source>
        <strain evidence="9">CHK32-1732</strain>
    </source>
</reference>
<reference evidence="9" key="2">
    <citation type="submission" date="2021-04" db="EMBL/GenBank/DDBJ databases">
        <authorList>
            <person name="Gilroy R."/>
        </authorList>
    </citation>
    <scope>NUCLEOTIDE SEQUENCE</scope>
    <source>
        <strain evidence="9">CHK32-1732</strain>
    </source>
</reference>
<dbReference type="Gene3D" id="1.20.1530.20">
    <property type="match status" value="1"/>
</dbReference>
<evidence type="ECO:0000256" key="3">
    <source>
        <dbReference type="ARBA" id="ARBA00022448"/>
    </source>
</evidence>
<feature type="transmembrane region" description="Helical" evidence="8">
    <location>
        <begin position="227"/>
        <end position="249"/>
    </location>
</feature>
<feature type="transmembrane region" description="Helical" evidence="8">
    <location>
        <begin position="122"/>
        <end position="145"/>
    </location>
</feature>
<keyword evidence="4" id="KW-1003">Cell membrane</keyword>
<dbReference type="InterPro" id="IPR004706">
    <property type="entry name" value="Arsenical-R_Acr3"/>
</dbReference>
<keyword evidence="7 8" id="KW-0472">Membrane</keyword>
<sequence>MERHQVVLYLLALVVGGVVGLALPAVADPAEVAINPVLVLLLYATFLAVPFRRILDAGRDWRFLATIGALNFLLVPLVVWLLTRPIADDRVLLVGVLFVLLAPCIDYVIVFTGLAGGASDRLLAATPVLMLVQMVALSGYLWLFVCADVVDSVDPGPFVEAFLLLILLPLAAAGITQWVASGTGATARTTRAVDTGFSNAMVPLMMATLAVVVASQISGVASRWDALVTVVPVYLAFAVVMTGLGTVVGRLAKQDTAARRATVFTGVTRNSLVVLPLVLALPDDYQLAPLVVVTQTLVELLVMVALVRLVPRMIP</sequence>
<dbReference type="Proteomes" id="UP000824190">
    <property type="component" value="Unassembled WGS sequence"/>
</dbReference>
<feature type="transmembrane region" description="Helical" evidence="8">
    <location>
        <begin position="33"/>
        <end position="51"/>
    </location>
</feature>
<keyword evidence="3" id="KW-0813">Transport</keyword>
<feature type="transmembrane region" description="Helical" evidence="8">
    <location>
        <begin position="157"/>
        <end position="180"/>
    </location>
</feature>
<comment type="subcellular location">
    <subcellularLocation>
        <location evidence="1">Cell membrane</location>
        <topology evidence="1">Multi-pass membrane protein</topology>
    </subcellularLocation>
</comment>
<proteinExistence type="inferred from homology"/>
<evidence type="ECO:0000313" key="9">
    <source>
        <dbReference type="EMBL" id="HIW91715.1"/>
    </source>
</evidence>
<evidence type="ECO:0000256" key="7">
    <source>
        <dbReference type="ARBA" id="ARBA00023136"/>
    </source>
</evidence>
<evidence type="ECO:0000256" key="5">
    <source>
        <dbReference type="ARBA" id="ARBA00022692"/>
    </source>
</evidence>
<comment type="similarity">
    <text evidence="2">Belongs to the arsenical resistance-3 (ACR3) (TC 2.A.59) family.</text>
</comment>
<feature type="transmembrane region" description="Helical" evidence="8">
    <location>
        <begin position="201"/>
        <end position="221"/>
    </location>
</feature>
<keyword evidence="6 8" id="KW-1133">Transmembrane helix</keyword>
<dbReference type="PANTHER" id="PTHR43057:SF1">
    <property type="entry name" value="ARSENICAL-RESISTANCE PROTEIN 3"/>
    <property type="match status" value="1"/>
</dbReference>
<dbReference type="AlphaFoldDB" id="A0A9D1RQK5"/>
<name>A0A9D1RQK5_9CORY</name>
<dbReference type="Pfam" id="PF01758">
    <property type="entry name" value="SBF"/>
    <property type="match status" value="1"/>
</dbReference>
<evidence type="ECO:0000256" key="2">
    <source>
        <dbReference type="ARBA" id="ARBA00010110"/>
    </source>
</evidence>
<evidence type="ECO:0000256" key="6">
    <source>
        <dbReference type="ARBA" id="ARBA00022989"/>
    </source>
</evidence>
<feature type="transmembrane region" description="Helical" evidence="8">
    <location>
        <begin position="94"/>
        <end position="115"/>
    </location>
</feature>
<feature type="transmembrane region" description="Helical" evidence="8">
    <location>
        <begin position="63"/>
        <end position="82"/>
    </location>
</feature>
<dbReference type="GO" id="GO:0015297">
    <property type="term" value="F:antiporter activity"/>
    <property type="evidence" value="ECO:0007669"/>
    <property type="project" value="InterPro"/>
</dbReference>
<organism evidence="9 10">
    <name type="scientific">Candidatus Corynebacterium avicola</name>
    <dbReference type="NCBI Taxonomy" id="2838527"/>
    <lineage>
        <taxon>Bacteria</taxon>
        <taxon>Bacillati</taxon>
        <taxon>Actinomycetota</taxon>
        <taxon>Actinomycetes</taxon>
        <taxon>Mycobacteriales</taxon>
        <taxon>Corynebacteriaceae</taxon>
        <taxon>Corynebacterium</taxon>
    </lineage>
</organism>
<feature type="transmembrane region" description="Helical" evidence="8">
    <location>
        <begin position="287"/>
        <end position="310"/>
    </location>
</feature>
<dbReference type="EMBL" id="DXGC01000074">
    <property type="protein sequence ID" value="HIW91715.1"/>
    <property type="molecule type" value="Genomic_DNA"/>
</dbReference>
<evidence type="ECO:0000256" key="1">
    <source>
        <dbReference type="ARBA" id="ARBA00004651"/>
    </source>
</evidence>
<dbReference type="InterPro" id="IPR002657">
    <property type="entry name" value="BilAc:Na_symport/Acr3"/>
</dbReference>
<protein>
    <submittedName>
        <fullName evidence="9">Bile acid:sodium symporter</fullName>
    </submittedName>
</protein>
<evidence type="ECO:0000313" key="10">
    <source>
        <dbReference type="Proteomes" id="UP000824190"/>
    </source>
</evidence>
<gene>
    <name evidence="9" type="ORF">H9870_08655</name>
</gene>